<dbReference type="EMBL" id="CAFBMR010000157">
    <property type="protein sequence ID" value="CAB4932761.1"/>
    <property type="molecule type" value="Genomic_DNA"/>
</dbReference>
<dbReference type="InterPro" id="IPR007372">
    <property type="entry name" value="Lipid/polyisoprenoid-bd_YceI"/>
</dbReference>
<evidence type="ECO:0000313" key="2">
    <source>
        <dbReference type="EMBL" id="CAB4932761.1"/>
    </source>
</evidence>
<dbReference type="SUPFAM" id="SSF101874">
    <property type="entry name" value="YceI-like"/>
    <property type="match status" value="1"/>
</dbReference>
<dbReference type="PANTHER" id="PTHR34406">
    <property type="entry name" value="PROTEIN YCEI"/>
    <property type="match status" value="1"/>
</dbReference>
<organism evidence="2">
    <name type="scientific">freshwater metagenome</name>
    <dbReference type="NCBI Taxonomy" id="449393"/>
    <lineage>
        <taxon>unclassified sequences</taxon>
        <taxon>metagenomes</taxon>
        <taxon>ecological metagenomes</taxon>
    </lineage>
</organism>
<dbReference type="PANTHER" id="PTHR34406:SF1">
    <property type="entry name" value="PROTEIN YCEI"/>
    <property type="match status" value="1"/>
</dbReference>
<dbReference type="Gene3D" id="2.40.128.110">
    <property type="entry name" value="Lipid/polyisoprenoid-binding, YceI-like"/>
    <property type="match status" value="1"/>
</dbReference>
<reference evidence="2" key="1">
    <citation type="submission" date="2020-05" db="EMBL/GenBank/DDBJ databases">
        <authorList>
            <person name="Chiriac C."/>
            <person name="Salcher M."/>
            <person name="Ghai R."/>
            <person name="Kavagutti S V."/>
        </authorList>
    </citation>
    <scope>NUCLEOTIDE SEQUENCE</scope>
</reference>
<dbReference type="Pfam" id="PF04264">
    <property type="entry name" value="YceI"/>
    <property type="match status" value="1"/>
</dbReference>
<proteinExistence type="predicted"/>
<name>A0A6J7IPW9_9ZZZZ</name>
<dbReference type="SMART" id="SM00867">
    <property type="entry name" value="YceI"/>
    <property type="match status" value="1"/>
</dbReference>
<evidence type="ECO:0000259" key="1">
    <source>
        <dbReference type="SMART" id="SM00867"/>
    </source>
</evidence>
<feature type="domain" description="Lipid/polyisoprenoid-binding YceI-like" evidence="1">
    <location>
        <begin position="10"/>
        <end position="178"/>
    </location>
</feature>
<sequence length="180" mass="18956">MSDLSAATGTWNIDPTHTTIGFTVRHAMVSKVRGKFNDFAGTFVIDGADVSKSAASLTIQAGSIDTSNADRDGHMKSAEFLDTDQFGEITFTSTSAAAKGDDVIVTGNLTIHGVTKSVDVTFEYNGTALDPWGNTRVGFEGKAEISRKDFGLAWNAVLEGGGVLVGDSVKLEFDVEAVKA</sequence>
<dbReference type="InterPro" id="IPR036761">
    <property type="entry name" value="TTHA0802/YceI-like_sf"/>
</dbReference>
<protein>
    <submittedName>
        <fullName evidence="2">Unannotated protein</fullName>
    </submittedName>
</protein>
<accession>A0A6J7IPW9</accession>
<dbReference type="AlphaFoldDB" id="A0A6J7IPW9"/>
<gene>
    <name evidence="2" type="ORF">UFOPK3610_02021</name>
</gene>